<organism evidence="2 3">
    <name type="scientific">Sulfuricaulis limicola</name>
    <dbReference type="NCBI Taxonomy" id="1620215"/>
    <lineage>
        <taxon>Bacteria</taxon>
        <taxon>Pseudomonadati</taxon>
        <taxon>Pseudomonadota</taxon>
        <taxon>Gammaproteobacteria</taxon>
        <taxon>Acidiferrobacterales</taxon>
        <taxon>Acidiferrobacteraceae</taxon>
        <taxon>Sulfuricaulis</taxon>
    </lineage>
</organism>
<keyword evidence="3" id="KW-1185">Reference proteome</keyword>
<dbReference type="Pfam" id="PF23892">
    <property type="entry name" value="Ig_CycH"/>
    <property type="match status" value="1"/>
</dbReference>
<evidence type="ECO:0000313" key="3">
    <source>
        <dbReference type="Proteomes" id="UP000243180"/>
    </source>
</evidence>
<protein>
    <submittedName>
        <fullName evidence="2">Cytochrome C biogenesis protein CcmI</fullName>
    </submittedName>
</protein>
<reference evidence="2 3" key="1">
    <citation type="submission" date="2015-05" db="EMBL/GenBank/DDBJ databases">
        <title>Complete genome sequence of a sulfur-oxidizing gammaproteobacterium strain HA5.</title>
        <authorList>
            <person name="Miura A."/>
            <person name="Kojima H."/>
            <person name="Fukui M."/>
        </authorList>
    </citation>
    <scope>NUCLEOTIDE SEQUENCE [LARGE SCALE GENOMIC DNA]</scope>
    <source>
        <strain evidence="2 3">HA5</strain>
    </source>
</reference>
<evidence type="ECO:0000259" key="1">
    <source>
        <dbReference type="Pfam" id="PF23892"/>
    </source>
</evidence>
<dbReference type="EMBL" id="AP014879">
    <property type="protein sequence ID" value="BAV33713.1"/>
    <property type="molecule type" value="Genomic_DNA"/>
</dbReference>
<dbReference type="KEGG" id="slim:SCL_1402"/>
<sequence length="202" mass="21068">MNRSIPHYPYSIQGEPMTIFRYPRAAQYLGMIAVITGIGVSACQRSPEATAAAPMANTPPMHATETTDIKDSAATAATSLKVTVSLSPALARKAAPDDVVFIFARPTSGPRMPLALVRKQVKDLPVTVVLDDSQGMSSAMRLSSAPEVIVVARVTKSGMADASDGDLEGVSGPVANGTKAVSISIDKVLTGQKGPRMPQGHP</sequence>
<dbReference type="AlphaFoldDB" id="A0A1B4XG01"/>
<dbReference type="InterPro" id="IPR056412">
    <property type="entry name" value="Ig_CycH"/>
</dbReference>
<dbReference type="Proteomes" id="UP000243180">
    <property type="component" value="Chromosome"/>
</dbReference>
<proteinExistence type="predicted"/>
<dbReference type="InParanoid" id="A0A1B4XG01"/>
<gene>
    <name evidence="2" type="ORF">SCL_1402</name>
</gene>
<evidence type="ECO:0000313" key="2">
    <source>
        <dbReference type="EMBL" id="BAV33713.1"/>
    </source>
</evidence>
<name>A0A1B4XG01_9GAMM</name>
<feature type="domain" description="Cytochrome c-type biogenesis protein H Ig-like" evidence="1">
    <location>
        <begin position="80"/>
        <end position="186"/>
    </location>
</feature>
<accession>A0A1B4XG01</accession>